<reference evidence="2" key="2">
    <citation type="submission" date="2021-03" db="UniProtKB">
        <authorList>
            <consortium name="EnsemblPlants"/>
        </authorList>
    </citation>
    <scope>IDENTIFICATION</scope>
</reference>
<evidence type="ECO:0000313" key="3">
    <source>
        <dbReference type="Proteomes" id="UP000596660"/>
    </source>
</evidence>
<dbReference type="Gramene" id="AUR62036620-RA">
    <property type="protein sequence ID" value="AUR62036620-RA:cds"/>
    <property type="gene ID" value="AUR62036620"/>
</dbReference>
<dbReference type="Proteomes" id="UP000596660">
    <property type="component" value="Unplaced"/>
</dbReference>
<feature type="coiled-coil region" evidence="1">
    <location>
        <begin position="44"/>
        <end position="81"/>
    </location>
</feature>
<organism evidence="2 3">
    <name type="scientific">Chenopodium quinoa</name>
    <name type="common">Quinoa</name>
    <dbReference type="NCBI Taxonomy" id="63459"/>
    <lineage>
        <taxon>Eukaryota</taxon>
        <taxon>Viridiplantae</taxon>
        <taxon>Streptophyta</taxon>
        <taxon>Embryophyta</taxon>
        <taxon>Tracheophyta</taxon>
        <taxon>Spermatophyta</taxon>
        <taxon>Magnoliopsida</taxon>
        <taxon>eudicotyledons</taxon>
        <taxon>Gunneridae</taxon>
        <taxon>Pentapetalae</taxon>
        <taxon>Caryophyllales</taxon>
        <taxon>Chenopodiaceae</taxon>
        <taxon>Chenopodioideae</taxon>
        <taxon>Atripliceae</taxon>
        <taxon>Chenopodium</taxon>
    </lineage>
</organism>
<dbReference type="EnsemblPlants" id="AUR62036620-RA">
    <property type="protein sequence ID" value="AUR62036620-RA:cds"/>
    <property type="gene ID" value="AUR62036620"/>
</dbReference>
<protein>
    <submittedName>
        <fullName evidence="2">Uncharacterized protein</fullName>
    </submittedName>
</protein>
<keyword evidence="1" id="KW-0175">Coiled coil</keyword>
<keyword evidence="3" id="KW-1185">Reference proteome</keyword>
<dbReference type="AlphaFoldDB" id="A0A803MWP0"/>
<proteinExistence type="predicted"/>
<reference evidence="2" key="1">
    <citation type="journal article" date="2017" name="Nature">
        <title>The genome of Chenopodium quinoa.</title>
        <authorList>
            <person name="Jarvis D.E."/>
            <person name="Ho Y.S."/>
            <person name="Lightfoot D.J."/>
            <person name="Schmoeckel S.M."/>
            <person name="Li B."/>
            <person name="Borm T.J.A."/>
            <person name="Ohyanagi H."/>
            <person name="Mineta K."/>
            <person name="Michell C.T."/>
            <person name="Saber N."/>
            <person name="Kharbatia N.M."/>
            <person name="Rupper R.R."/>
            <person name="Sharp A.R."/>
            <person name="Dally N."/>
            <person name="Boughton B.A."/>
            <person name="Woo Y.H."/>
            <person name="Gao G."/>
            <person name="Schijlen E.G.W.M."/>
            <person name="Guo X."/>
            <person name="Momin A.A."/>
            <person name="Negrao S."/>
            <person name="Al-Babili S."/>
            <person name="Gehring C."/>
            <person name="Roessner U."/>
            <person name="Jung C."/>
            <person name="Murphy K."/>
            <person name="Arold S.T."/>
            <person name="Gojobori T."/>
            <person name="van der Linden C.G."/>
            <person name="van Loo E.N."/>
            <person name="Jellen E.N."/>
            <person name="Maughan P.J."/>
            <person name="Tester M."/>
        </authorList>
    </citation>
    <scope>NUCLEOTIDE SEQUENCE [LARGE SCALE GENOMIC DNA]</scope>
    <source>
        <strain evidence="2">cv. PI 614886</strain>
    </source>
</reference>
<evidence type="ECO:0000313" key="2">
    <source>
        <dbReference type="EnsemblPlants" id="AUR62036620-RA:cds"/>
    </source>
</evidence>
<evidence type="ECO:0000256" key="1">
    <source>
        <dbReference type="SAM" id="Coils"/>
    </source>
</evidence>
<name>A0A803MWP0_CHEQI</name>
<accession>A0A803MWP0</accession>
<sequence>MYRDEIQDRPLGYGLGVKKGNIYGVRGFLRKKGCGKVQRRINLMDNVKEEVTALHEKNDTLEKENEKLKDKVEQNNLLLKTLVGQFSNIVDAVRQGNASPNRLNKKSHILGMANQQSVSQSFCSSFQHSFHKITASVTMHEPFTKVCAAIKSC</sequence>